<gene>
    <name evidence="2" type="ORF">TRFO_27596</name>
</gene>
<comment type="caution">
    <text evidence="2">The sequence shown here is derived from an EMBL/GenBank/DDBJ whole genome shotgun (WGS) entry which is preliminary data.</text>
</comment>
<accession>A0A1J4K201</accession>
<evidence type="ECO:0000313" key="3">
    <source>
        <dbReference type="Proteomes" id="UP000179807"/>
    </source>
</evidence>
<dbReference type="EMBL" id="MLAK01000780">
    <property type="protein sequence ID" value="OHT04816.1"/>
    <property type="molecule type" value="Genomic_DNA"/>
</dbReference>
<name>A0A1J4K201_9EUKA</name>
<protein>
    <submittedName>
        <fullName evidence="2">Uncharacterized protein</fullName>
    </submittedName>
</protein>
<evidence type="ECO:0000256" key="1">
    <source>
        <dbReference type="SAM" id="Phobius"/>
    </source>
</evidence>
<proteinExistence type="predicted"/>
<organism evidence="2 3">
    <name type="scientific">Tritrichomonas foetus</name>
    <dbReference type="NCBI Taxonomy" id="1144522"/>
    <lineage>
        <taxon>Eukaryota</taxon>
        <taxon>Metamonada</taxon>
        <taxon>Parabasalia</taxon>
        <taxon>Tritrichomonadida</taxon>
        <taxon>Tritrichomonadidae</taxon>
        <taxon>Tritrichomonas</taxon>
    </lineage>
</organism>
<dbReference type="Proteomes" id="UP000179807">
    <property type="component" value="Unassembled WGS sequence"/>
</dbReference>
<keyword evidence="1" id="KW-0472">Membrane</keyword>
<dbReference type="GeneID" id="94840360"/>
<keyword evidence="1" id="KW-1133">Transmembrane helix</keyword>
<sequence length="336" mass="38296">MDIGGDQVASRSTRTRTITVVITVLLFAIAGCYFASQYGFSKKIHRKPTFFEKPPVDLSDTEISIFILGDSKEAPKPDLRTKFWEHQISDIGKNISVHYIADGPGLPGKWVIPSAIQEGNKDPGYCERNLESWKIFSVNEKSKRWYFQAHQDTYINIERLLSLIGQLDKKINPMNQIYFQYAGSESPESNHAVIPEASSGWLISNAALRALFNNMYHFSFSCSKFGEEIAFGQMILNMRYEVEDFINPHFIANWPNETLEVLGKEGDQLVDKIQKCPSKQFRFSQQVEMPFDQPGTFIATTLPNVPMDQVSTLLQDINLDLQIGYPEENKPIFCWA</sequence>
<keyword evidence="1" id="KW-0812">Transmembrane</keyword>
<dbReference type="Gene3D" id="3.90.550.50">
    <property type="match status" value="1"/>
</dbReference>
<evidence type="ECO:0000313" key="2">
    <source>
        <dbReference type="EMBL" id="OHT04816.1"/>
    </source>
</evidence>
<reference evidence="2" key="1">
    <citation type="submission" date="2016-10" db="EMBL/GenBank/DDBJ databases">
        <authorList>
            <person name="Benchimol M."/>
            <person name="Almeida L.G."/>
            <person name="Vasconcelos A.T."/>
            <person name="Perreira-Neves A."/>
            <person name="Rosa I.A."/>
            <person name="Tasca T."/>
            <person name="Bogo M.R."/>
            <person name="de Souza W."/>
        </authorList>
    </citation>
    <scope>NUCLEOTIDE SEQUENCE [LARGE SCALE GENOMIC DNA]</scope>
    <source>
        <strain evidence="2">K</strain>
    </source>
</reference>
<dbReference type="RefSeq" id="XP_068357952.1">
    <property type="nucleotide sequence ID" value="XM_068505656.1"/>
</dbReference>
<feature type="transmembrane region" description="Helical" evidence="1">
    <location>
        <begin position="20"/>
        <end position="40"/>
    </location>
</feature>
<dbReference type="VEuPathDB" id="TrichDB:TRFO_27596"/>
<keyword evidence="3" id="KW-1185">Reference proteome</keyword>
<dbReference type="AlphaFoldDB" id="A0A1J4K201"/>